<dbReference type="RefSeq" id="WP_125671279.1">
    <property type="nucleotide sequence ID" value="NZ_RCOS01000079.1"/>
</dbReference>
<evidence type="ECO:0000313" key="2">
    <source>
        <dbReference type="Proteomes" id="UP000277582"/>
    </source>
</evidence>
<accession>A0A429GMM5</accession>
<dbReference type="Proteomes" id="UP000277582">
    <property type="component" value="Unassembled WGS sequence"/>
</dbReference>
<keyword evidence="2" id="KW-1185">Reference proteome</keyword>
<protein>
    <submittedName>
        <fullName evidence="1">Uncharacterized protein</fullName>
    </submittedName>
</protein>
<comment type="caution">
    <text evidence="1">The sequence shown here is derived from an EMBL/GenBank/DDBJ whole genome shotgun (WGS) entry which is preliminary data.</text>
</comment>
<reference evidence="1 2" key="1">
    <citation type="submission" date="2018-10" db="EMBL/GenBank/DDBJ databases">
        <title>Co-occurring genomic capacity for anaerobic methane metabolism and dissimilatory sulfite reduction discovered in the Korarchaeota.</title>
        <authorList>
            <person name="Mckay L.J."/>
            <person name="Dlakic M."/>
            <person name="Fields M.W."/>
            <person name="Delmont T.O."/>
            <person name="Eren A.M."/>
            <person name="Jay Z.J."/>
            <person name="Klingelsmith K.B."/>
            <person name="Rusch D.B."/>
            <person name="Inskeep W.P."/>
        </authorList>
    </citation>
    <scope>NUCLEOTIDE SEQUENCE [LARGE SCALE GENOMIC DNA]</scope>
    <source>
        <strain evidence="1 2">MDKW</strain>
    </source>
</reference>
<dbReference type="AlphaFoldDB" id="A0A429GMM5"/>
<evidence type="ECO:0000313" key="1">
    <source>
        <dbReference type="EMBL" id="RSN75112.1"/>
    </source>
</evidence>
<name>A0A429GMM5_9CREN</name>
<sequence>MSEILKVILANLFSARNEEEEMIRLGNLIALMNALGIDVKEEAENYSELRRLKSLGKSNLRGAPKWAADASVLQSKILASVLAKIGRERPEILKGEEVKEINFADFVKKEKKD</sequence>
<organism evidence="1 2">
    <name type="scientific">Candidatus Methanodesulfokora washburnensis</name>
    <dbReference type="NCBI Taxonomy" id="2478471"/>
    <lineage>
        <taxon>Archaea</taxon>
        <taxon>Thermoproteota</taxon>
        <taxon>Candidatus Korarchaeia</taxon>
        <taxon>Candidatus Korarchaeia incertae sedis</taxon>
        <taxon>Candidatus Methanodesulfokora</taxon>
    </lineage>
</organism>
<dbReference type="EMBL" id="RCOS01000079">
    <property type="protein sequence ID" value="RSN75112.1"/>
    <property type="molecule type" value="Genomic_DNA"/>
</dbReference>
<gene>
    <name evidence="1" type="ORF">D6D85_06835</name>
</gene>
<proteinExistence type="predicted"/>